<proteinExistence type="inferred from homology"/>
<keyword evidence="3" id="KW-0813">Transport</keyword>
<comment type="caution">
    <text evidence="9">The sequence shown here is derived from an EMBL/GenBank/DDBJ whole genome shotgun (WGS) entry which is preliminary data.</text>
</comment>
<comment type="subcellular location">
    <subcellularLocation>
        <location evidence="1 8">Cell membrane</location>
        <topology evidence="1 8">Multi-pass membrane protein</topology>
    </subcellularLocation>
</comment>
<gene>
    <name evidence="9" type="ORF">ACFSKO_01150</name>
</gene>
<dbReference type="PANTHER" id="PTHR30269">
    <property type="entry name" value="TRANSMEMBRANE PROTEIN YFCA"/>
    <property type="match status" value="1"/>
</dbReference>
<evidence type="ECO:0000313" key="10">
    <source>
        <dbReference type="Proteomes" id="UP001597294"/>
    </source>
</evidence>
<comment type="similarity">
    <text evidence="2 8">Belongs to the 4-toluene sulfonate uptake permease (TSUP) (TC 2.A.102) family.</text>
</comment>
<accession>A0ABW5BEW5</accession>
<name>A0ABW5BEW5_9PROT</name>
<dbReference type="PANTHER" id="PTHR30269:SF37">
    <property type="entry name" value="MEMBRANE TRANSPORTER PROTEIN"/>
    <property type="match status" value="1"/>
</dbReference>
<dbReference type="Proteomes" id="UP001597294">
    <property type="component" value="Unassembled WGS sequence"/>
</dbReference>
<dbReference type="Pfam" id="PF01925">
    <property type="entry name" value="TauE"/>
    <property type="match status" value="1"/>
</dbReference>
<feature type="transmembrane region" description="Helical" evidence="8">
    <location>
        <begin position="121"/>
        <end position="139"/>
    </location>
</feature>
<organism evidence="9 10">
    <name type="scientific">Kiloniella antarctica</name>
    <dbReference type="NCBI Taxonomy" id="1550907"/>
    <lineage>
        <taxon>Bacteria</taxon>
        <taxon>Pseudomonadati</taxon>
        <taxon>Pseudomonadota</taxon>
        <taxon>Alphaproteobacteria</taxon>
        <taxon>Rhodospirillales</taxon>
        <taxon>Kiloniellaceae</taxon>
        <taxon>Kiloniella</taxon>
    </lineage>
</organism>
<keyword evidence="7 8" id="KW-0472">Membrane</keyword>
<dbReference type="InterPro" id="IPR052017">
    <property type="entry name" value="TSUP"/>
</dbReference>
<feature type="transmembrane region" description="Helical" evidence="8">
    <location>
        <begin position="71"/>
        <end position="90"/>
    </location>
</feature>
<sequence length="237" mass="25228">MELLAFLAVAFCGSLVSSVFGLGSGFIVLSLGSLLLPLKDCIALTTILFTASTFTKAYIYRRDINWRLSRIIALGSIPFAWLGAETLAVIDPAPLKPILAGFIIVSVIINQLGLRLTLPHTTTVAISVSAAYGFLSGLLSSGNPIKALAMERMGFEKQAFIGAMAATALGVNITKLLSYSDNQILRPEHLPTGIGLVIIAIFSALFGKRLVTHIPEGRYKQGLSIILILSASALILK</sequence>
<reference evidence="10" key="1">
    <citation type="journal article" date="2019" name="Int. J. Syst. Evol. Microbiol.">
        <title>The Global Catalogue of Microorganisms (GCM) 10K type strain sequencing project: providing services to taxonomists for standard genome sequencing and annotation.</title>
        <authorList>
            <consortium name="The Broad Institute Genomics Platform"/>
            <consortium name="The Broad Institute Genome Sequencing Center for Infectious Disease"/>
            <person name="Wu L."/>
            <person name="Ma J."/>
        </authorList>
    </citation>
    <scope>NUCLEOTIDE SEQUENCE [LARGE SCALE GENOMIC DNA]</scope>
    <source>
        <strain evidence="10">CGMCC 4.7192</strain>
    </source>
</reference>
<feature type="transmembrane region" description="Helical" evidence="8">
    <location>
        <begin position="190"/>
        <end position="207"/>
    </location>
</feature>
<keyword evidence="5 8" id="KW-0812">Transmembrane</keyword>
<evidence type="ECO:0000256" key="5">
    <source>
        <dbReference type="ARBA" id="ARBA00022692"/>
    </source>
</evidence>
<dbReference type="InterPro" id="IPR002781">
    <property type="entry name" value="TM_pro_TauE-like"/>
</dbReference>
<evidence type="ECO:0000256" key="8">
    <source>
        <dbReference type="RuleBase" id="RU363041"/>
    </source>
</evidence>
<protein>
    <recommendedName>
        <fullName evidence="8">Probable membrane transporter protein</fullName>
    </recommendedName>
</protein>
<evidence type="ECO:0000256" key="7">
    <source>
        <dbReference type="ARBA" id="ARBA00023136"/>
    </source>
</evidence>
<keyword evidence="10" id="KW-1185">Reference proteome</keyword>
<dbReference type="EMBL" id="JBHUII010000001">
    <property type="protein sequence ID" value="MFD2204195.1"/>
    <property type="molecule type" value="Genomic_DNA"/>
</dbReference>
<evidence type="ECO:0000256" key="4">
    <source>
        <dbReference type="ARBA" id="ARBA00022475"/>
    </source>
</evidence>
<evidence type="ECO:0000313" key="9">
    <source>
        <dbReference type="EMBL" id="MFD2204195.1"/>
    </source>
</evidence>
<keyword evidence="4 8" id="KW-1003">Cell membrane</keyword>
<evidence type="ECO:0000256" key="3">
    <source>
        <dbReference type="ARBA" id="ARBA00022448"/>
    </source>
</evidence>
<feature type="transmembrane region" description="Helical" evidence="8">
    <location>
        <begin position="159"/>
        <end position="178"/>
    </location>
</feature>
<keyword evidence="6 8" id="KW-1133">Transmembrane helix</keyword>
<evidence type="ECO:0000256" key="1">
    <source>
        <dbReference type="ARBA" id="ARBA00004651"/>
    </source>
</evidence>
<evidence type="ECO:0000256" key="2">
    <source>
        <dbReference type="ARBA" id="ARBA00009142"/>
    </source>
</evidence>
<evidence type="ECO:0000256" key="6">
    <source>
        <dbReference type="ARBA" id="ARBA00022989"/>
    </source>
</evidence>
<dbReference type="RefSeq" id="WP_380247520.1">
    <property type="nucleotide sequence ID" value="NZ_JBHUII010000001.1"/>
</dbReference>
<feature type="transmembrane region" description="Helical" evidence="8">
    <location>
        <begin position="42"/>
        <end position="59"/>
    </location>
</feature>